<protein>
    <recommendedName>
        <fullName evidence="5">Arylamine N-acetyltransferase</fullName>
    </recommendedName>
</protein>
<dbReference type="EMBL" id="MRVI01000002">
    <property type="protein sequence ID" value="OOC59536.1"/>
    <property type="molecule type" value="Genomic_DNA"/>
</dbReference>
<dbReference type="AlphaFoldDB" id="A0A1B2E9A3"/>
<organism evidence="2">
    <name type="scientific">Paenibacillus ihbetae</name>
    <dbReference type="NCBI Taxonomy" id="1870820"/>
    <lineage>
        <taxon>Bacteria</taxon>
        <taxon>Bacillati</taxon>
        <taxon>Bacillota</taxon>
        <taxon>Bacilli</taxon>
        <taxon>Bacillales</taxon>
        <taxon>Paenibacillaceae</taxon>
        <taxon>Paenibacillus</taxon>
    </lineage>
</organism>
<dbReference type="PANTHER" id="PTHR11786">
    <property type="entry name" value="N-HYDROXYARYLAMINE O-ACETYLTRANSFERASE"/>
    <property type="match status" value="1"/>
</dbReference>
<proteinExistence type="inferred from homology"/>
<keyword evidence="4" id="KW-1185">Reference proteome</keyword>
<gene>
    <name evidence="3" type="ORF">BBD40_26770</name>
    <name evidence="2" type="ORF">BBD41_12340</name>
</gene>
<evidence type="ECO:0000256" key="1">
    <source>
        <dbReference type="ARBA" id="ARBA00006547"/>
    </source>
</evidence>
<dbReference type="SUPFAM" id="SSF54001">
    <property type="entry name" value="Cysteine proteinases"/>
    <property type="match status" value="1"/>
</dbReference>
<dbReference type="EMBL" id="CP016809">
    <property type="protein sequence ID" value="ANY76555.1"/>
    <property type="molecule type" value="Genomic_DNA"/>
</dbReference>
<accession>A0A1B2E9A3</accession>
<dbReference type="Pfam" id="PF00797">
    <property type="entry name" value="Acetyltransf_2"/>
    <property type="match status" value="1"/>
</dbReference>
<dbReference type="Proteomes" id="UP000189059">
    <property type="component" value="Unassembled WGS sequence"/>
</dbReference>
<evidence type="ECO:0000313" key="2">
    <source>
        <dbReference type="EMBL" id="ANY76555.1"/>
    </source>
</evidence>
<reference evidence="2" key="1">
    <citation type="submission" date="2016-08" db="EMBL/GenBank/DDBJ databases">
        <title>Complete Genome Seqeunce of Paenibacillus sp. nov. IHBB 9852 from high altitute lake of Indian trans-Himalayas.</title>
        <authorList>
            <person name="Kiran S."/>
            <person name="Swarnkar M.K."/>
            <person name="Rana A."/>
            <person name="Tewari R."/>
            <person name="Gulati A."/>
        </authorList>
    </citation>
    <scope>NUCLEOTIDE SEQUENCE [LARGE SCALE GENOMIC DNA]</scope>
    <source>
        <strain evidence="2">IHBB 9852</strain>
    </source>
</reference>
<dbReference type="InterPro" id="IPR001447">
    <property type="entry name" value="Arylamine_N-AcTrfase"/>
</dbReference>
<reference evidence="3 4" key="2">
    <citation type="submission" date="2016-12" db="EMBL/GenBank/DDBJ databases">
        <title>Genome sequencing and description of Paenibacillus sp. nov. from high altitude lake in the Indian Trans- Himalayas.</title>
        <authorList>
            <person name="Kiran S."/>
            <person name="Swarnkar M.K."/>
            <person name="Rana A."/>
            <person name="Tewari R."/>
            <person name="Gulati A."/>
        </authorList>
    </citation>
    <scope>NUCLEOTIDE SEQUENCE [LARGE SCALE GENOMIC DNA]</scope>
    <source>
        <strain evidence="3 4">IHBB 9951</strain>
    </source>
</reference>
<dbReference type="Gene3D" id="3.30.2140.20">
    <property type="match status" value="1"/>
</dbReference>
<evidence type="ECO:0000313" key="3">
    <source>
        <dbReference type="EMBL" id="OOC59536.1"/>
    </source>
</evidence>
<dbReference type="InterPro" id="IPR038765">
    <property type="entry name" value="Papain-like_cys_pep_sf"/>
</dbReference>
<evidence type="ECO:0000313" key="4">
    <source>
        <dbReference type="Proteomes" id="UP000189059"/>
    </source>
</evidence>
<comment type="similarity">
    <text evidence="1">Belongs to the arylamine N-acetyltransferase family.</text>
</comment>
<dbReference type="InterPro" id="IPR053710">
    <property type="entry name" value="Arylamine_NAT_domain_sf"/>
</dbReference>
<name>A0A1B2E9A3_9BACL</name>
<dbReference type="GO" id="GO:0016407">
    <property type="term" value="F:acetyltransferase activity"/>
    <property type="evidence" value="ECO:0007669"/>
    <property type="project" value="InterPro"/>
</dbReference>
<dbReference type="KEGG" id="pib:BBD41_12340"/>
<evidence type="ECO:0008006" key="5">
    <source>
        <dbReference type="Google" id="ProtNLM"/>
    </source>
</evidence>
<dbReference type="PANTHER" id="PTHR11786:SF0">
    <property type="entry name" value="ARYLAMINE N-ACETYLTRANSFERASE 4-RELATED"/>
    <property type="match status" value="1"/>
</dbReference>
<sequence length="288" mass="33618">MNQERLPQWAANYLQYIQVPLREPSHAYLTEICTAHLNRIPFENISTLLRFREYHQQGRLEQDAERFVNQLLQFNMGGTCYMINSSLHRLLTELGFRSRYALLGGTHVGLLVQLPHEEEEVYVDCGNAAPFFQPVRLMSEPDYVSAYAGIEVRLRPADEPGTYTYHRYVDGKLLTDLLWTFDPRKTYQFDDFQPAIQQYFKPNDLFTSSLRCQLWQLDQQRSLSLVNHVLSIRDRDGTVEKRILSDLGELREVIDQEFKLPKLPVEEAVNVLRQLGVDIWKDNATSFS</sequence>